<accession>A0A9P6MKZ2</accession>
<gene>
    <name evidence="3" type="ORF">BGZ65_002198</name>
</gene>
<dbReference type="OrthoDB" id="1305878at2759"/>
<dbReference type="Proteomes" id="UP000749646">
    <property type="component" value="Unassembled WGS sequence"/>
</dbReference>
<feature type="compositionally biased region" description="Basic and acidic residues" evidence="2">
    <location>
        <begin position="110"/>
        <end position="122"/>
    </location>
</feature>
<reference evidence="3" key="1">
    <citation type="journal article" date="2020" name="Fungal Divers.">
        <title>Resolving the Mortierellaceae phylogeny through synthesis of multi-gene phylogenetics and phylogenomics.</title>
        <authorList>
            <person name="Vandepol N."/>
            <person name="Liber J."/>
            <person name="Desiro A."/>
            <person name="Na H."/>
            <person name="Kennedy M."/>
            <person name="Barry K."/>
            <person name="Grigoriev I.V."/>
            <person name="Miller A.N."/>
            <person name="O'Donnell K."/>
            <person name="Stajich J.E."/>
            <person name="Bonito G."/>
        </authorList>
    </citation>
    <scope>NUCLEOTIDE SEQUENCE</scope>
    <source>
        <strain evidence="3">MES-2147</strain>
    </source>
</reference>
<feature type="region of interest" description="Disordered" evidence="2">
    <location>
        <begin position="100"/>
        <end position="149"/>
    </location>
</feature>
<organism evidence="3 4">
    <name type="scientific">Modicella reniformis</name>
    <dbReference type="NCBI Taxonomy" id="1440133"/>
    <lineage>
        <taxon>Eukaryota</taxon>
        <taxon>Fungi</taxon>
        <taxon>Fungi incertae sedis</taxon>
        <taxon>Mucoromycota</taxon>
        <taxon>Mortierellomycotina</taxon>
        <taxon>Mortierellomycetes</taxon>
        <taxon>Mortierellales</taxon>
        <taxon>Mortierellaceae</taxon>
        <taxon>Modicella</taxon>
    </lineage>
</organism>
<sequence>MKINRRHFVGILYDCILFEHASPVPVNGTHTLSLEDLADTFAFIADFYKHNRSFMDIPCDQFITRNQLHTVAGLIDYIENLSQGVFEIFPRSVELREETPSFASSSSANRDQKRRERFERQGSHPIHGISSSSNDGIDTKSKIRHDPFDQTGRSWTVASLYTHHRGGHDHLQVHDSDTDLDDEYSIVIPGLSKSDVQSFLWEYAYIPEDYQDDIATLIRYLRRDEWMMQGSKGSIVSFDWNLEGVQKFTKNHNQSKIQKVEQREQEEAKKAQEAVQREQEEWNRQQELIREQEAMYRMRVTDDFIWKMHK</sequence>
<evidence type="ECO:0000256" key="1">
    <source>
        <dbReference type="SAM" id="Coils"/>
    </source>
</evidence>
<evidence type="ECO:0000313" key="3">
    <source>
        <dbReference type="EMBL" id="KAG0006891.1"/>
    </source>
</evidence>
<feature type="compositionally biased region" description="Low complexity" evidence="2">
    <location>
        <begin position="123"/>
        <end position="133"/>
    </location>
</feature>
<keyword evidence="4" id="KW-1185">Reference proteome</keyword>
<keyword evidence="1" id="KW-0175">Coiled coil</keyword>
<comment type="caution">
    <text evidence="3">The sequence shown here is derived from an EMBL/GenBank/DDBJ whole genome shotgun (WGS) entry which is preliminary data.</text>
</comment>
<name>A0A9P6MKZ2_9FUNG</name>
<feature type="compositionally biased region" description="Basic and acidic residues" evidence="2">
    <location>
        <begin position="137"/>
        <end position="148"/>
    </location>
</feature>
<protein>
    <submittedName>
        <fullName evidence="3">Uncharacterized protein</fullName>
    </submittedName>
</protein>
<evidence type="ECO:0000256" key="2">
    <source>
        <dbReference type="SAM" id="MobiDB-lite"/>
    </source>
</evidence>
<dbReference type="EMBL" id="JAAAHW010000040">
    <property type="protein sequence ID" value="KAG0006891.1"/>
    <property type="molecule type" value="Genomic_DNA"/>
</dbReference>
<feature type="coiled-coil region" evidence="1">
    <location>
        <begin position="257"/>
        <end position="288"/>
    </location>
</feature>
<evidence type="ECO:0000313" key="4">
    <source>
        <dbReference type="Proteomes" id="UP000749646"/>
    </source>
</evidence>
<feature type="non-terminal residue" evidence="3">
    <location>
        <position position="310"/>
    </location>
</feature>
<proteinExistence type="predicted"/>
<dbReference type="AlphaFoldDB" id="A0A9P6MKZ2"/>